<keyword evidence="1" id="KW-0472">Membrane</keyword>
<proteinExistence type="predicted"/>
<dbReference type="AlphaFoldDB" id="A0A0N1PB33"/>
<dbReference type="OMA" id="HYCNYVN"/>
<name>A0A0N1PB33_LEPSE</name>
<protein>
    <recommendedName>
        <fullName evidence="4">Transmembrane protein</fullName>
    </recommendedName>
</protein>
<evidence type="ECO:0008006" key="4">
    <source>
        <dbReference type="Google" id="ProtNLM"/>
    </source>
</evidence>
<organism evidence="2 3">
    <name type="scientific">Leptomonas seymouri</name>
    <dbReference type="NCBI Taxonomy" id="5684"/>
    <lineage>
        <taxon>Eukaryota</taxon>
        <taxon>Discoba</taxon>
        <taxon>Euglenozoa</taxon>
        <taxon>Kinetoplastea</taxon>
        <taxon>Metakinetoplastina</taxon>
        <taxon>Trypanosomatida</taxon>
        <taxon>Trypanosomatidae</taxon>
        <taxon>Leishmaniinae</taxon>
        <taxon>Leptomonas</taxon>
    </lineage>
</organism>
<evidence type="ECO:0000256" key="1">
    <source>
        <dbReference type="SAM" id="Phobius"/>
    </source>
</evidence>
<dbReference type="EMBL" id="LJSK01000469">
    <property type="protein sequence ID" value="KPI82970.1"/>
    <property type="molecule type" value="Genomic_DNA"/>
</dbReference>
<comment type="caution">
    <text evidence="2">The sequence shown here is derived from an EMBL/GenBank/DDBJ whole genome shotgun (WGS) entry which is preliminary data.</text>
</comment>
<feature type="transmembrane region" description="Helical" evidence="1">
    <location>
        <begin position="211"/>
        <end position="231"/>
    </location>
</feature>
<reference evidence="2 3" key="1">
    <citation type="journal article" date="2015" name="PLoS Pathog.">
        <title>Leptomonas seymouri: Adaptations to the Dixenous Life Cycle Analyzed by Genome Sequencing, Transcriptome Profiling and Co-infection with Leishmania donovani.</title>
        <authorList>
            <person name="Kraeva N."/>
            <person name="Butenko A."/>
            <person name="Hlavacova J."/>
            <person name="Kostygov A."/>
            <person name="Myskova J."/>
            <person name="Grybchuk D."/>
            <person name="Lestinova T."/>
            <person name="Votypka J."/>
            <person name="Volf P."/>
            <person name="Opperdoes F."/>
            <person name="Flegontov P."/>
            <person name="Lukes J."/>
            <person name="Yurchenko V."/>
        </authorList>
    </citation>
    <scope>NUCLEOTIDE SEQUENCE [LARGE SCALE GENOMIC DNA]</scope>
    <source>
        <strain evidence="2 3">ATCC 30220</strain>
    </source>
</reference>
<dbReference type="VEuPathDB" id="TriTrypDB:Lsey_0469_0010"/>
<keyword evidence="1" id="KW-1133">Transmembrane helix</keyword>
<evidence type="ECO:0000313" key="3">
    <source>
        <dbReference type="Proteomes" id="UP000038009"/>
    </source>
</evidence>
<feature type="transmembrane region" description="Helical" evidence="1">
    <location>
        <begin position="32"/>
        <end position="50"/>
    </location>
</feature>
<evidence type="ECO:0000313" key="2">
    <source>
        <dbReference type="EMBL" id="KPI82970.1"/>
    </source>
</evidence>
<feature type="transmembrane region" description="Helical" evidence="1">
    <location>
        <begin position="243"/>
        <end position="264"/>
    </location>
</feature>
<gene>
    <name evidence="2" type="ORF">ABL78_8008</name>
</gene>
<dbReference type="Proteomes" id="UP000038009">
    <property type="component" value="Unassembled WGS sequence"/>
</dbReference>
<keyword evidence="1" id="KW-0812">Transmembrane</keyword>
<accession>A0A0N1PB33</accession>
<sequence length="267" mass="29303">MGGTPSKRPSGPIYIPEPHRPSYLAVMRSPEVVMATLAMTVSFLLLLSGTRNDKLTGYSGLWQTFNRKSRVHMQGRETALVPVPPTPISADMALVVVCMMTCGAFLNACARVLIVEQCRLENEEEAKFLKATESPESRAAALAKKADALAERIKLWEENDQRRAAGRPLKRERIVQIDVMGDEVMTNIIVTVSVLLTLFTGCFIQMQTPNAIRGCGAASMLCVLLGGLVLSSADRRLAGLRHYCNYVNLFCIACLLVLFTRATLLAK</sequence>
<feature type="transmembrane region" description="Helical" evidence="1">
    <location>
        <begin position="184"/>
        <end position="205"/>
    </location>
</feature>
<dbReference type="OrthoDB" id="260847at2759"/>
<keyword evidence="3" id="KW-1185">Reference proteome</keyword>